<evidence type="ECO:0000256" key="1">
    <source>
        <dbReference type="ARBA" id="ARBA00038069"/>
    </source>
</evidence>
<evidence type="ECO:0000313" key="4">
    <source>
        <dbReference type="Proteomes" id="UP000654370"/>
    </source>
</evidence>
<dbReference type="GO" id="GO:0004866">
    <property type="term" value="F:endopeptidase inhibitor activity"/>
    <property type="evidence" value="ECO:0007669"/>
    <property type="project" value="UniProtKB-ARBA"/>
</dbReference>
<reference evidence="3" key="1">
    <citation type="submission" date="2020-12" db="EMBL/GenBank/DDBJ databases">
        <title>Metabolic potential, ecology and presence of endohyphal bacteria is reflected in genomic diversity of Mucoromycotina.</title>
        <authorList>
            <person name="Muszewska A."/>
            <person name="Okrasinska A."/>
            <person name="Steczkiewicz K."/>
            <person name="Drgas O."/>
            <person name="Orlowska M."/>
            <person name="Perlinska-Lenart U."/>
            <person name="Aleksandrzak-Piekarczyk T."/>
            <person name="Szatraj K."/>
            <person name="Zielenkiewicz U."/>
            <person name="Pilsyk S."/>
            <person name="Malc E."/>
            <person name="Mieczkowski P."/>
            <person name="Kruszewska J.S."/>
            <person name="Biernat P."/>
            <person name="Pawlowska J."/>
        </authorList>
    </citation>
    <scope>NUCLEOTIDE SEQUENCE</scope>
    <source>
        <strain evidence="3">WA0000067209</strain>
    </source>
</reference>
<name>A0A8H7Q2R0_MORIS</name>
<proteinExistence type="inferred from homology"/>
<dbReference type="PANTHER" id="PTHR28288">
    <property type="entry name" value="PROTEASE B INHIBITOR 2"/>
    <property type="match status" value="1"/>
</dbReference>
<dbReference type="EMBL" id="JAEPQZ010000002">
    <property type="protein sequence ID" value="KAG2184751.1"/>
    <property type="molecule type" value="Genomic_DNA"/>
</dbReference>
<keyword evidence="4" id="KW-1185">Reference proteome</keyword>
<evidence type="ECO:0000259" key="2">
    <source>
        <dbReference type="Pfam" id="PF05922"/>
    </source>
</evidence>
<dbReference type="Proteomes" id="UP000654370">
    <property type="component" value="Unassembled WGS sequence"/>
</dbReference>
<sequence length="80" mass="8729">MSSNFIVTFKKDTPQDVIDQHMEEAKSKGCDIKHVYKSSIKGYSVSVPDDSVGALSTHDKIDAIEADGEVTTQGSKLLKK</sequence>
<dbReference type="SUPFAM" id="SSF54897">
    <property type="entry name" value="Protease propeptides/inhibitors"/>
    <property type="match status" value="1"/>
</dbReference>
<dbReference type="FunFam" id="3.30.70.80:FF:000005">
    <property type="entry name" value="Proteinase inhibitor I2B"/>
    <property type="match status" value="1"/>
</dbReference>
<accession>A0A8H7Q2R0</accession>
<evidence type="ECO:0000313" key="3">
    <source>
        <dbReference type="EMBL" id="KAG2184751.1"/>
    </source>
</evidence>
<protein>
    <recommendedName>
        <fullName evidence="2">Inhibitor I9 domain-containing protein</fullName>
    </recommendedName>
</protein>
<comment type="similarity">
    <text evidence="1">Belongs to the protease inhibitor I9 family.</text>
</comment>
<dbReference type="Pfam" id="PF05922">
    <property type="entry name" value="Inhibitor_I9"/>
    <property type="match status" value="1"/>
</dbReference>
<dbReference type="OrthoDB" id="5518345at2759"/>
<organism evidence="3 4">
    <name type="scientific">Mortierella isabellina</name>
    <name type="common">Filamentous fungus</name>
    <name type="synonym">Umbelopsis isabellina</name>
    <dbReference type="NCBI Taxonomy" id="91625"/>
    <lineage>
        <taxon>Eukaryota</taxon>
        <taxon>Fungi</taxon>
        <taxon>Fungi incertae sedis</taxon>
        <taxon>Mucoromycota</taxon>
        <taxon>Mucoromycotina</taxon>
        <taxon>Umbelopsidomycetes</taxon>
        <taxon>Umbelopsidales</taxon>
        <taxon>Umbelopsidaceae</taxon>
        <taxon>Umbelopsis</taxon>
    </lineage>
</organism>
<gene>
    <name evidence="3" type="ORF">INT43_000664</name>
</gene>
<dbReference type="InterPro" id="IPR037045">
    <property type="entry name" value="S8pro/Inhibitor_I9_sf"/>
</dbReference>
<comment type="caution">
    <text evidence="3">The sequence shown here is derived from an EMBL/GenBank/DDBJ whole genome shotgun (WGS) entry which is preliminary data.</text>
</comment>
<feature type="domain" description="Inhibitor I9" evidence="2">
    <location>
        <begin position="5"/>
        <end position="72"/>
    </location>
</feature>
<dbReference type="InterPro" id="IPR010259">
    <property type="entry name" value="S8pro/Inhibitor_I9"/>
</dbReference>
<dbReference type="Gene3D" id="3.30.70.80">
    <property type="entry name" value="Peptidase S8 propeptide/proteinase inhibitor I9"/>
    <property type="match status" value="1"/>
</dbReference>
<dbReference type="InterPro" id="IPR052471">
    <property type="entry name" value="PBI_I9"/>
</dbReference>
<dbReference type="GO" id="GO:0042144">
    <property type="term" value="P:vacuole fusion, non-autophagic"/>
    <property type="evidence" value="ECO:0007669"/>
    <property type="project" value="TreeGrafter"/>
</dbReference>
<dbReference type="AlphaFoldDB" id="A0A8H7Q2R0"/>
<dbReference type="PANTHER" id="PTHR28288:SF2">
    <property type="entry name" value="PROTEASE B INHIBITOR 2"/>
    <property type="match status" value="1"/>
</dbReference>